<dbReference type="SUPFAM" id="SSF161098">
    <property type="entry name" value="MetI-like"/>
    <property type="match status" value="1"/>
</dbReference>
<comment type="caution">
    <text evidence="9">The sequence shown here is derived from an EMBL/GenBank/DDBJ whole genome shotgun (WGS) entry which is preliminary data.</text>
</comment>
<keyword evidence="2 7" id="KW-0813">Transport</keyword>
<evidence type="ECO:0000256" key="6">
    <source>
        <dbReference type="ARBA" id="ARBA00023136"/>
    </source>
</evidence>
<organism evidence="9 10">
    <name type="scientific">Kutzneria kofuensis</name>
    <dbReference type="NCBI Taxonomy" id="103725"/>
    <lineage>
        <taxon>Bacteria</taxon>
        <taxon>Bacillati</taxon>
        <taxon>Actinomycetota</taxon>
        <taxon>Actinomycetes</taxon>
        <taxon>Pseudonocardiales</taxon>
        <taxon>Pseudonocardiaceae</taxon>
        <taxon>Kutzneria</taxon>
    </lineage>
</organism>
<evidence type="ECO:0000256" key="4">
    <source>
        <dbReference type="ARBA" id="ARBA00022692"/>
    </source>
</evidence>
<dbReference type="InterPro" id="IPR000515">
    <property type="entry name" value="MetI-like"/>
</dbReference>
<feature type="transmembrane region" description="Helical" evidence="7">
    <location>
        <begin position="92"/>
        <end position="111"/>
    </location>
</feature>
<keyword evidence="4 7" id="KW-0812">Transmembrane</keyword>
<feature type="transmembrane region" description="Helical" evidence="7">
    <location>
        <begin position="248"/>
        <end position="270"/>
    </location>
</feature>
<dbReference type="Gene3D" id="1.10.3720.10">
    <property type="entry name" value="MetI-like"/>
    <property type="match status" value="1"/>
</dbReference>
<dbReference type="InterPro" id="IPR035906">
    <property type="entry name" value="MetI-like_sf"/>
</dbReference>
<dbReference type="Pfam" id="PF00528">
    <property type="entry name" value="BPD_transp_1"/>
    <property type="match status" value="1"/>
</dbReference>
<dbReference type="PROSITE" id="PS50928">
    <property type="entry name" value="ABC_TM1"/>
    <property type="match status" value="1"/>
</dbReference>
<protein>
    <submittedName>
        <fullName evidence="9">NitT/TauT family transport system permease protein</fullName>
    </submittedName>
</protein>
<evidence type="ECO:0000256" key="3">
    <source>
        <dbReference type="ARBA" id="ARBA00022475"/>
    </source>
</evidence>
<dbReference type="PANTHER" id="PTHR30151:SF40">
    <property type="entry name" value="TRANSPORT SYSTEM INTEGRAL MEMBRANE PROTEIN"/>
    <property type="match status" value="1"/>
</dbReference>
<dbReference type="AlphaFoldDB" id="A0A7W9NKQ2"/>
<sequence length="289" mass="29976">MARPEHNGLARLEAGLDSLAGARAAPRRRLRQQVLPPVVAIAVVLLGWQGLYLAGVQPDWVLPGPGEVWRSLVTAAGRGEVWSSIGNSLSRGAIGFLVSVAIGTPLGVVVGRSQPVRTAVGPILSGLQNLPSVAWVPPAVIFFGVTPATIYTVILLGAVPSIANGLVSGLDQVPPLYLKVGRNLGAKGFSSVVHVLLPAALPGYVAGLKQGWAFAWRSLMAAEIIATSASLGHGLGQLLKQAQDTNDMALAFGTIALVLVVGIGVNQLVFAPVERHVLRSHGLASGPRR</sequence>
<feature type="domain" description="ABC transmembrane type-1" evidence="8">
    <location>
        <begin position="85"/>
        <end position="267"/>
    </location>
</feature>
<feature type="transmembrane region" description="Helical" evidence="7">
    <location>
        <begin position="123"/>
        <end position="143"/>
    </location>
</feature>
<accession>A0A7W9NKQ2</accession>
<keyword evidence="5 7" id="KW-1133">Transmembrane helix</keyword>
<name>A0A7W9NKQ2_9PSEU</name>
<gene>
    <name evidence="9" type="ORF">BJ998_007125</name>
</gene>
<proteinExistence type="inferred from homology"/>
<dbReference type="CDD" id="cd06261">
    <property type="entry name" value="TM_PBP2"/>
    <property type="match status" value="1"/>
</dbReference>
<keyword evidence="6 7" id="KW-0472">Membrane</keyword>
<keyword evidence="10" id="KW-1185">Reference proteome</keyword>
<dbReference type="EMBL" id="JACHIR010000001">
    <property type="protein sequence ID" value="MBB5895929.1"/>
    <property type="molecule type" value="Genomic_DNA"/>
</dbReference>
<comment type="subcellular location">
    <subcellularLocation>
        <location evidence="1 7">Cell membrane</location>
        <topology evidence="1 7">Multi-pass membrane protein</topology>
    </subcellularLocation>
</comment>
<evidence type="ECO:0000313" key="9">
    <source>
        <dbReference type="EMBL" id="MBB5895929.1"/>
    </source>
</evidence>
<feature type="transmembrane region" description="Helical" evidence="7">
    <location>
        <begin position="214"/>
        <end position="236"/>
    </location>
</feature>
<dbReference type="RefSeq" id="WP_184867658.1">
    <property type="nucleotide sequence ID" value="NZ_BAAAWY010000041.1"/>
</dbReference>
<evidence type="ECO:0000313" key="10">
    <source>
        <dbReference type="Proteomes" id="UP000585638"/>
    </source>
</evidence>
<dbReference type="PANTHER" id="PTHR30151">
    <property type="entry name" value="ALKANE SULFONATE ABC TRANSPORTER-RELATED, MEMBRANE SUBUNIT"/>
    <property type="match status" value="1"/>
</dbReference>
<reference evidence="9 10" key="1">
    <citation type="submission" date="2020-08" db="EMBL/GenBank/DDBJ databases">
        <title>Sequencing the genomes of 1000 actinobacteria strains.</title>
        <authorList>
            <person name="Klenk H.-P."/>
        </authorList>
    </citation>
    <scope>NUCLEOTIDE SEQUENCE [LARGE SCALE GENOMIC DNA]</scope>
    <source>
        <strain evidence="9 10">DSM 43851</strain>
    </source>
</reference>
<dbReference type="GO" id="GO:0055085">
    <property type="term" value="P:transmembrane transport"/>
    <property type="evidence" value="ECO:0007669"/>
    <property type="project" value="InterPro"/>
</dbReference>
<dbReference type="FunFam" id="1.10.3720.10:FF:000100">
    <property type="entry name" value="Sulfate ABC transporter permease"/>
    <property type="match status" value="1"/>
</dbReference>
<dbReference type="GO" id="GO:0005886">
    <property type="term" value="C:plasma membrane"/>
    <property type="evidence" value="ECO:0007669"/>
    <property type="project" value="UniProtKB-SubCell"/>
</dbReference>
<keyword evidence="3" id="KW-1003">Cell membrane</keyword>
<evidence type="ECO:0000259" key="8">
    <source>
        <dbReference type="PROSITE" id="PS50928"/>
    </source>
</evidence>
<evidence type="ECO:0000256" key="1">
    <source>
        <dbReference type="ARBA" id="ARBA00004651"/>
    </source>
</evidence>
<evidence type="ECO:0000256" key="2">
    <source>
        <dbReference type="ARBA" id="ARBA00022448"/>
    </source>
</evidence>
<dbReference type="Proteomes" id="UP000585638">
    <property type="component" value="Unassembled WGS sequence"/>
</dbReference>
<feature type="transmembrane region" description="Helical" evidence="7">
    <location>
        <begin position="34"/>
        <end position="54"/>
    </location>
</feature>
<comment type="similarity">
    <text evidence="7">Belongs to the binding-protein-dependent transport system permease family.</text>
</comment>
<evidence type="ECO:0000256" key="5">
    <source>
        <dbReference type="ARBA" id="ARBA00022989"/>
    </source>
</evidence>
<evidence type="ECO:0000256" key="7">
    <source>
        <dbReference type="RuleBase" id="RU363032"/>
    </source>
</evidence>